<dbReference type="AlphaFoldDB" id="A0A158GTJ2"/>
<accession>A0A158GTJ2</accession>
<dbReference type="Proteomes" id="UP000054893">
    <property type="component" value="Unassembled WGS sequence"/>
</dbReference>
<organism evidence="2 3">
    <name type="scientific">Caballeronia sordidicola</name>
    <name type="common">Burkholderia sordidicola</name>
    <dbReference type="NCBI Taxonomy" id="196367"/>
    <lineage>
        <taxon>Bacteria</taxon>
        <taxon>Pseudomonadati</taxon>
        <taxon>Pseudomonadota</taxon>
        <taxon>Betaproteobacteria</taxon>
        <taxon>Burkholderiales</taxon>
        <taxon>Burkholderiaceae</taxon>
        <taxon>Caballeronia</taxon>
    </lineage>
</organism>
<proteinExistence type="predicted"/>
<evidence type="ECO:0000313" key="3">
    <source>
        <dbReference type="Proteomes" id="UP000054893"/>
    </source>
</evidence>
<reference evidence="2 3" key="1">
    <citation type="submission" date="2016-01" db="EMBL/GenBank/DDBJ databases">
        <authorList>
            <person name="Oliw E.H."/>
        </authorList>
    </citation>
    <scope>NUCLEOTIDE SEQUENCE [LARGE SCALE GENOMIC DNA]</scope>
    <source>
        <strain evidence="2">LMG 22029</strain>
    </source>
</reference>
<feature type="compositionally biased region" description="Polar residues" evidence="1">
    <location>
        <begin position="85"/>
        <end position="100"/>
    </location>
</feature>
<gene>
    <name evidence="2" type="ORF">AWB64_03464</name>
</gene>
<protein>
    <recommendedName>
        <fullName evidence="4">Purine nucleoside phosphorylase</fullName>
    </recommendedName>
</protein>
<feature type="compositionally biased region" description="Low complexity" evidence="1">
    <location>
        <begin position="27"/>
        <end position="45"/>
    </location>
</feature>
<evidence type="ECO:0000256" key="1">
    <source>
        <dbReference type="SAM" id="MobiDB-lite"/>
    </source>
</evidence>
<dbReference type="OrthoDB" id="9103790at2"/>
<dbReference type="EMBL" id="FCOC02000010">
    <property type="protein sequence ID" value="SAL35187.1"/>
    <property type="molecule type" value="Genomic_DNA"/>
</dbReference>
<evidence type="ECO:0000313" key="2">
    <source>
        <dbReference type="EMBL" id="SAL35187.1"/>
    </source>
</evidence>
<evidence type="ECO:0008006" key="4">
    <source>
        <dbReference type="Google" id="ProtNLM"/>
    </source>
</evidence>
<feature type="region of interest" description="Disordered" evidence="1">
    <location>
        <begin position="27"/>
        <end position="100"/>
    </location>
</feature>
<dbReference type="RefSeq" id="WP_060856611.1">
    <property type="nucleotide sequence ID" value="NZ_FCOC02000010.1"/>
</dbReference>
<name>A0A158GTJ2_CABSO</name>
<sequence>MSRARIASITLLASLGIIVGATPDSFAQSADAASAAQPMSKQAQKAQRKADRKAARAKNSAELGELEKNGYNPSADRNDYPQDIQKAQSKVNAEHGQSGQ</sequence>